<dbReference type="InterPro" id="IPR029052">
    <property type="entry name" value="Metallo-depent_PP-like"/>
</dbReference>
<reference evidence="3" key="1">
    <citation type="journal article" date="2020" name="Stud. Mycol.">
        <title>101 Dothideomycetes genomes: a test case for predicting lifestyles and emergence of pathogens.</title>
        <authorList>
            <person name="Haridas S."/>
            <person name="Albert R."/>
            <person name="Binder M."/>
            <person name="Bloem J."/>
            <person name="Labutti K."/>
            <person name="Salamov A."/>
            <person name="Andreopoulos B."/>
            <person name="Baker S."/>
            <person name="Barry K."/>
            <person name="Bills G."/>
            <person name="Bluhm B."/>
            <person name="Cannon C."/>
            <person name="Castanera R."/>
            <person name="Culley D."/>
            <person name="Daum C."/>
            <person name="Ezra D."/>
            <person name="Gonzalez J."/>
            <person name="Henrissat B."/>
            <person name="Kuo A."/>
            <person name="Liang C."/>
            <person name="Lipzen A."/>
            <person name="Lutzoni F."/>
            <person name="Magnuson J."/>
            <person name="Mondo S."/>
            <person name="Nolan M."/>
            <person name="Ohm R."/>
            <person name="Pangilinan J."/>
            <person name="Park H.-J."/>
            <person name="Ramirez L."/>
            <person name="Alfaro M."/>
            <person name="Sun H."/>
            <person name="Tritt A."/>
            <person name="Yoshinaga Y."/>
            <person name="Zwiers L.-H."/>
            <person name="Turgeon B."/>
            <person name="Goodwin S."/>
            <person name="Spatafora J."/>
            <person name="Crous P."/>
            <person name="Grigoriev I."/>
        </authorList>
    </citation>
    <scope>NUCLEOTIDE SEQUENCE</scope>
    <source>
        <strain evidence="3">CBS 627.86</strain>
    </source>
</reference>
<feature type="domain" description="Calcineurin-like phosphoesterase" evidence="2">
    <location>
        <begin position="97"/>
        <end position="367"/>
    </location>
</feature>
<evidence type="ECO:0000259" key="2">
    <source>
        <dbReference type="Pfam" id="PF00149"/>
    </source>
</evidence>
<keyword evidence="4" id="KW-1185">Reference proteome</keyword>
<evidence type="ECO:0000256" key="1">
    <source>
        <dbReference type="SAM" id="Phobius"/>
    </source>
</evidence>
<dbReference type="PANTHER" id="PTHR32440:SF11">
    <property type="entry name" value="METALLOPHOSPHOESTERASE DOMAIN-CONTAINING PROTEIN"/>
    <property type="match status" value="1"/>
</dbReference>
<name>A0A6A5YMT8_9PLEO</name>
<feature type="transmembrane region" description="Helical" evidence="1">
    <location>
        <begin position="20"/>
        <end position="36"/>
    </location>
</feature>
<dbReference type="EMBL" id="ML977353">
    <property type="protein sequence ID" value="KAF2107541.1"/>
    <property type="molecule type" value="Genomic_DNA"/>
</dbReference>
<dbReference type="PANTHER" id="PTHR32440">
    <property type="entry name" value="PHOSPHATASE DCR2-RELATED-RELATED"/>
    <property type="match status" value="1"/>
</dbReference>
<sequence>MANYGSRPFRPDSLSLSRCSSFFSVFAFAWSSFLTLSTRRRSLVVFSFLVGLVLTAIMKREHLLWLLTTAAGAAPILEPFQGSEFEGLKFSLDGKFKISVFNDLHFGEAEDTLWGPEQDRKTVEVINKMLDQESSDLVVLNGDLVTGENVSSDNGTHYIDQIVGPLTQRGRPWASTYGNHDHSRTSSTAAILKREKDLGDKLALTSSMLQGNESKIGTSNYYLPVYSSTGGGNPTLVMLLWFFDSRGGREFGKTQPDGKDVPMDEWVDQDVVNWYNAEQAAFREQFNRVIPSMAFVHIPTHASWAFQQKVLVDPNTEPGINDEAIGHQGFDCDANGQNCHYGGHDIPLMKSLVATEGLIAVFSGHDHGVDWCAKWSATDGLPDTTPSTGNGIFLCFGRHTGYGGYGKWTRGARQIVIYEKDLGKKEAETWVRLETGEISGHVMLNETYGTDRYPAVPKTFSQGETSDDGAVGV</sequence>
<protein>
    <submittedName>
        <fullName evidence="3">Metallo-dependent phosphatase-like protein</fullName>
    </submittedName>
</protein>
<dbReference type="OrthoDB" id="783096at2759"/>
<evidence type="ECO:0000313" key="3">
    <source>
        <dbReference type="EMBL" id="KAF2107541.1"/>
    </source>
</evidence>
<evidence type="ECO:0000313" key="4">
    <source>
        <dbReference type="Proteomes" id="UP000799770"/>
    </source>
</evidence>
<organism evidence="3 4">
    <name type="scientific">Lophiotrema nucula</name>
    <dbReference type="NCBI Taxonomy" id="690887"/>
    <lineage>
        <taxon>Eukaryota</taxon>
        <taxon>Fungi</taxon>
        <taxon>Dikarya</taxon>
        <taxon>Ascomycota</taxon>
        <taxon>Pezizomycotina</taxon>
        <taxon>Dothideomycetes</taxon>
        <taxon>Pleosporomycetidae</taxon>
        <taxon>Pleosporales</taxon>
        <taxon>Lophiotremataceae</taxon>
        <taxon>Lophiotrema</taxon>
    </lineage>
</organism>
<proteinExistence type="predicted"/>
<keyword evidence="1" id="KW-0812">Transmembrane</keyword>
<gene>
    <name evidence="3" type="ORF">BDV96DRAFT_588897</name>
</gene>
<feature type="transmembrane region" description="Helical" evidence="1">
    <location>
        <begin position="43"/>
        <end position="59"/>
    </location>
</feature>
<dbReference type="Proteomes" id="UP000799770">
    <property type="component" value="Unassembled WGS sequence"/>
</dbReference>
<keyword evidence="1" id="KW-1133">Transmembrane helix</keyword>
<dbReference type="InterPro" id="IPR004843">
    <property type="entry name" value="Calcineurin-like_PHP"/>
</dbReference>
<dbReference type="Pfam" id="PF00149">
    <property type="entry name" value="Metallophos"/>
    <property type="match status" value="1"/>
</dbReference>
<dbReference type="AlphaFoldDB" id="A0A6A5YMT8"/>
<dbReference type="GO" id="GO:0005737">
    <property type="term" value="C:cytoplasm"/>
    <property type="evidence" value="ECO:0007669"/>
    <property type="project" value="TreeGrafter"/>
</dbReference>
<dbReference type="CDD" id="cd07383">
    <property type="entry name" value="MPP_Dcr2"/>
    <property type="match status" value="1"/>
</dbReference>
<dbReference type="Gene3D" id="3.60.21.10">
    <property type="match status" value="1"/>
</dbReference>
<accession>A0A6A5YMT8</accession>
<dbReference type="GO" id="GO:0016788">
    <property type="term" value="F:hydrolase activity, acting on ester bonds"/>
    <property type="evidence" value="ECO:0007669"/>
    <property type="project" value="TreeGrafter"/>
</dbReference>
<dbReference type="SUPFAM" id="SSF56300">
    <property type="entry name" value="Metallo-dependent phosphatases"/>
    <property type="match status" value="1"/>
</dbReference>
<keyword evidence="1" id="KW-0472">Membrane</keyword>